<protein>
    <submittedName>
        <fullName evidence="1">Stage III sporulation protein AF</fullName>
    </submittedName>
</protein>
<keyword evidence="2" id="KW-1185">Reference proteome</keyword>
<name>A0A8J6JID3_9FIRM</name>
<evidence type="ECO:0000313" key="2">
    <source>
        <dbReference type="Proteomes" id="UP000607645"/>
    </source>
</evidence>
<accession>A0A8J6JID3</accession>
<proteinExistence type="predicted"/>
<organism evidence="1 2">
    <name type="scientific">Lawsonibacter faecis</name>
    <dbReference type="NCBI Taxonomy" id="2763052"/>
    <lineage>
        <taxon>Bacteria</taxon>
        <taxon>Bacillati</taxon>
        <taxon>Bacillota</taxon>
        <taxon>Clostridia</taxon>
        <taxon>Eubacteriales</taxon>
        <taxon>Oscillospiraceae</taxon>
        <taxon>Lawsonibacter</taxon>
    </lineage>
</organism>
<dbReference type="RefSeq" id="WP_155146477.1">
    <property type="nucleotide sequence ID" value="NZ_JACOPQ010000002.1"/>
</dbReference>
<comment type="caution">
    <text evidence="1">The sequence shown here is derived from an EMBL/GenBank/DDBJ whole genome shotgun (WGS) entry which is preliminary data.</text>
</comment>
<sequence length="166" mass="18115">MIELIRSWLVGITCAAAIVALCESLAPAGTVRKIGRLTGGLVLLLAIVQPVMKLNMDDFAGILTSYRVDAEVAAMDMGVENARLMKGIIEEETAAYILDKAEALGIDCRVDVTAAMGEEEGDYPIPHKVTVVGDLTQDQRRELTRRIEADLAIPAERQAYEREEVE</sequence>
<dbReference type="EMBL" id="JACOPQ010000002">
    <property type="protein sequence ID" value="MBC5735837.1"/>
    <property type="molecule type" value="Genomic_DNA"/>
</dbReference>
<reference evidence="1" key="1">
    <citation type="submission" date="2020-08" db="EMBL/GenBank/DDBJ databases">
        <title>Genome public.</title>
        <authorList>
            <person name="Liu C."/>
            <person name="Sun Q."/>
        </authorList>
    </citation>
    <scope>NUCLEOTIDE SEQUENCE</scope>
    <source>
        <strain evidence="1">NSJ-52</strain>
    </source>
</reference>
<evidence type="ECO:0000313" key="1">
    <source>
        <dbReference type="EMBL" id="MBC5735837.1"/>
    </source>
</evidence>
<gene>
    <name evidence="1" type="ORF">H8S62_02270</name>
</gene>
<dbReference type="Proteomes" id="UP000607645">
    <property type="component" value="Unassembled WGS sequence"/>
</dbReference>
<dbReference type="AlphaFoldDB" id="A0A8J6JID3"/>